<protein>
    <submittedName>
        <fullName evidence="3">Altronate hydrolase</fullName>
    </submittedName>
</protein>
<proteinExistence type="predicted"/>
<dbReference type="Pfam" id="PF08666">
    <property type="entry name" value="SAF"/>
    <property type="match status" value="1"/>
</dbReference>
<dbReference type="PANTHER" id="PTHR30536">
    <property type="entry name" value="ALTRONATE/GALACTARATE DEHYDRATASE"/>
    <property type="match status" value="1"/>
</dbReference>
<dbReference type="GO" id="GO:0016829">
    <property type="term" value="F:lyase activity"/>
    <property type="evidence" value="ECO:0007669"/>
    <property type="project" value="UniProtKB-KW"/>
</dbReference>
<dbReference type="Gene3D" id="2.30.130.110">
    <property type="match status" value="1"/>
</dbReference>
<dbReference type="GO" id="GO:0019698">
    <property type="term" value="P:D-galacturonate catabolic process"/>
    <property type="evidence" value="ECO:0007669"/>
    <property type="project" value="TreeGrafter"/>
</dbReference>
<comment type="caution">
    <text evidence="3">The sequence shown here is derived from an EMBL/GenBank/DDBJ whole genome shotgun (WGS) entry which is preliminary data.</text>
</comment>
<dbReference type="SMART" id="SM00858">
    <property type="entry name" value="SAF"/>
    <property type="match status" value="1"/>
</dbReference>
<dbReference type="EMBL" id="JXLB01000004">
    <property type="protein sequence ID" value="OJG83376.1"/>
    <property type="molecule type" value="Genomic_DNA"/>
</dbReference>
<name>A0A1L8WQU2_9ENTE</name>
<dbReference type="CDD" id="cd11613">
    <property type="entry name" value="SAF_AH_GD"/>
    <property type="match status" value="1"/>
</dbReference>
<organism evidence="3 4">
    <name type="scientific">Enterococcus ratti</name>
    <dbReference type="NCBI Taxonomy" id="150033"/>
    <lineage>
        <taxon>Bacteria</taxon>
        <taxon>Bacillati</taxon>
        <taxon>Bacillota</taxon>
        <taxon>Bacilli</taxon>
        <taxon>Lactobacillales</taxon>
        <taxon>Enterococcaceae</taxon>
        <taxon>Enterococcus</taxon>
    </lineage>
</organism>
<accession>A0A1L8WQU2</accession>
<dbReference type="AlphaFoldDB" id="A0A1L8WQU2"/>
<dbReference type="STRING" id="150033.RV14_GL001734"/>
<reference evidence="3 4" key="1">
    <citation type="submission" date="2014-12" db="EMBL/GenBank/DDBJ databases">
        <title>Draft genome sequences of 29 type strains of Enterococci.</title>
        <authorList>
            <person name="Zhong Z."/>
            <person name="Sun Z."/>
            <person name="Liu W."/>
            <person name="Zhang W."/>
            <person name="Zhang H."/>
        </authorList>
    </citation>
    <scope>NUCLEOTIDE SEQUENCE [LARGE SCALE GENOMIC DNA]</scope>
    <source>
        <strain evidence="3 4">DSM 15687</strain>
    </source>
</reference>
<keyword evidence="1" id="KW-0456">Lyase</keyword>
<dbReference type="InterPro" id="IPR007392">
    <property type="entry name" value="GD_AH_second"/>
</dbReference>
<dbReference type="InterPro" id="IPR013974">
    <property type="entry name" value="SAF"/>
</dbReference>
<keyword evidence="4" id="KW-1185">Reference proteome</keyword>
<dbReference type="PANTHER" id="PTHR30536:SF5">
    <property type="entry name" value="ALTRONATE DEHYDRATASE"/>
    <property type="match status" value="1"/>
</dbReference>
<evidence type="ECO:0000313" key="4">
    <source>
        <dbReference type="Proteomes" id="UP000182152"/>
    </source>
</evidence>
<dbReference type="InterPro" id="IPR052172">
    <property type="entry name" value="UxaA_altronate/galactarate_dh"/>
</dbReference>
<dbReference type="GO" id="GO:0016787">
    <property type="term" value="F:hydrolase activity"/>
    <property type="evidence" value="ECO:0007669"/>
    <property type="project" value="UniProtKB-KW"/>
</dbReference>
<gene>
    <name evidence="3" type="ORF">RV14_GL001734</name>
</gene>
<feature type="domain" description="SAF" evidence="2">
    <location>
        <begin position="7"/>
        <end position="78"/>
    </location>
</feature>
<evidence type="ECO:0000256" key="1">
    <source>
        <dbReference type="ARBA" id="ARBA00023239"/>
    </source>
</evidence>
<evidence type="ECO:0000313" key="3">
    <source>
        <dbReference type="EMBL" id="OJG83376.1"/>
    </source>
</evidence>
<sequence>MKLHQKDSVVVALAPIPKNTTLMVDQQTVTTLVNVPQGHKIAVFDLKKDTNVIKYGYPIGHVTQDIQAGEWLHTHNMKTNLSGELAYHYQPDVHPVDYPLENRTFQGYIRKNGKVGIRNDLLIVPTVGCVNGVAELIVKKFKAKHPDLGNFDHVTILKHPYGCSQLGKDHQQTRTVLADAVHHPNAGGVLVFGLGCENNTVSEFKKVLGHYEEERVKFLGGTRGDR</sequence>
<evidence type="ECO:0000259" key="2">
    <source>
        <dbReference type="SMART" id="SM00858"/>
    </source>
</evidence>
<dbReference type="Pfam" id="PF04295">
    <property type="entry name" value="GD_AH_second"/>
    <property type="match status" value="1"/>
</dbReference>
<dbReference type="InterPro" id="IPR044144">
    <property type="entry name" value="SAF_UxaA/GarD"/>
</dbReference>
<keyword evidence="3" id="KW-0378">Hydrolase</keyword>
<dbReference type="Proteomes" id="UP000182152">
    <property type="component" value="Unassembled WGS sequence"/>
</dbReference>